<dbReference type="STRING" id="39777.B7L28_02945"/>
<dbReference type="PANTHER" id="PTHR11669:SF8">
    <property type="entry name" value="DNA POLYMERASE III SUBUNIT DELTA"/>
    <property type="match status" value="1"/>
</dbReference>
<evidence type="ECO:0000313" key="1">
    <source>
        <dbReference type="EMBL" id="KXA65501.1"/>
    </source>
</evidence>
<proteinExistence type="predicted"/>
<dbReference type="InterPro" id="IPR050238">
    <property type="entry name" value="DNA_Rep/Repair_Clamp_Loader"/>
</dbReference>
<dbReference type="InterPro" id="IPR027417">
    <property type="entry name" value="P-loop_NTPase"/>
</dbReference>
<dbReference type="RefSeq" id="WP_005380866.1">
    <property type="nucleotide sequence ID" value="NZ_CACRUN010000005.1"/>
</dbReference>
<dbReference type="AlphaFoldDB" id="A0A133S728"/>
<dbReference type="PANTHER" id="PTHR11669">
    <property type="entry name" value="REPLICATION FACTOR C / DNA POLYMERASE III GAMMA-TAU SUBUNIT"/>
    <property type="match status" value="1"/>
</dbReference>
<dbReference type="GO" id="GO:0006261">
    <property type="term" value="P:DNA-templated DNA replication"/>
    <property type="evidence" value="ECO:0007669"/>
    <property type="project" value="TreeGrafter"/>
</dbReference>
<name>A0A133S728_9FIRM</name>
<organism evidence="1">
    <name type="scientific">Veillonella atypica</name>
    <dbReference type="NCBI Taxonomy" id="39777"/>
    <lineage>
        <taxon>Bacteria</taxon>
        <taxon>Bacillati</taxon>
        <taxon>Bacillota</taxon>
        <taxon>Negativicutes</taxon>
        <taxon>Veillonellales</taxon>
        <taxon>Veillonellaceae</taxon>
        <taxon>Veillonella</taxon>
    </lineage>
</organism>
<sequence length="346" mass="38630">MTYFDNVIGQDTIKNHLTELVKRQTLPHSLLFYGEAGLGKLDMAIGLASLILGRQVFPGHNGAEYLEAVKNARLANGESEKKIEAEGLPIYMDKGDAFWIRPMKSTLKVEQWYSLLQDHLSVAGLGNRVVIIEDFHMANAIMANAMLKTIEEPPAQVYFIIITNKINLVLPTIISRCMGVGFQSVSDESIRYALQQRGITGNIDEAISMGHGNPAVVEALVQQGTIAMLELAIQWMRTLGSDSRWFSKIAIWCESLTRDDALDLMHWLRLLSRDMMALKCGATIEQLQVPMHRTVLLELLPHWPMAALATVAHETLRAEQALRLHIKIALVMDGLSIALHDAREEV</sequence>
<dbReference type="Gene3D" id="3.40.50.300">
    <property type="entry name" value="P-loop containing nucleotide triphosphate hydrolases"/>
    <property type="match status" value="1"/>
</dbReference>
<protein>
    <submittedName>
        <fullName evidence="1">DNA polymerase III, delta' subunit domain protein</fullName>
    </submittedName>
</protein>
<gene>
    <name evidence="1" type="ORF">HMPREF3233_00271</name>
</gene>
<dbReference type="PATRIC" id="fig|39777.7.peg.263"/>
<dbReference type="SUPFAM" id="SSF52540">
    <property type="entry name" value="P-loop containing nucleoside triphosphate hydrolases"/>
    <property type="match status" value="1"/>
</dbReference>
<dbReference type="Pfam" id="PF13177">
    <property type="entry name" value="DNA_pol3_delta2"/>
    <property type="match status" value="1"/>
</dbReference>
<comment type="caution">
    <text evidence="1">The sequence shown here is derived from an EMBL/GenBank/DDBJ whole genome shotgun (WGS) entry which is preliminary data.</text>
</comment>
<dbReference type="Proteomes" id="UP000070226">
    <property type="component" value="Unassembled WGS sequence"/>
</dbReference>
<dbReference type="EMBL" id="LRQT01000004">
    <property type="protein sequence ID" value="KXA65501.1"/>
    <property type="molecule type" value="Genomic_DNA"/>
</dbReference>
<accession>A0A133S728</accession>
<evidence type="ECO:0000313" key="2">
    <source>
        <dbReference type="Proteomes" id="UP000070226"/>
    </source>
</evidence>
<reference evidence="1 2" key="1">
    <citation type="submission" date="2016-01" db="EMBL/GenBank/DDBJ databases">
        <authorList>
            <person name="Oliw E.H."/>
        </authorList>
    </citation>
    <scope>NUCLEOTIDE SEQUENCE [LARGE SCALE GENOMIC DNA]</scope>
    <source>
        <strain evidence="1 2">CMW7756B</strain>
    </source>
</reference>